<evidence type="ECO:0000256" key="3">
    <source>
        <dbReference type="ARBA" id="ARBA00022679"/>
    </source>
</evidence>
<dbReference type="EMBL" id="JAACNH010001527">
    <property type="protein sequence ID" value="KAG8430117.1"/>
    <property type="molecule type" value="Genomic_DNA"/>
</dbReference>
<keyword evidence="3" id="KW-0808">Transferase</keyword>
<keyword evidence="5" id="KW-0735">Signal-anchor</keyword>
<keyword evidence="7" id="KW-0333">Golgi apparatus</keyword>
<protein>
    <recommendedName>
        <fullName evidence="12">Galactose-3-O-sulfotransferase 4</fullName>
    </recommendedName>
</protein>
<evidence type="ECO:0000313" key="11">
    <source>
        <dbReference type="Proteomes" id="UP000812440"/>
    </source>
</evidence>
<dbReference type="GO" id="GO:0009247">
    <property type="term" value="P:glycolipid biosynthetic process"/>
    <property type="evidence" value="ECO:0007669"/>
    <property type="project" value="InterPro"/>
</dbReference>
<dbReference type="PANTHER" id="PTHR14647:SF90">
    <property type="entry name" value="GALACTOSE-3-O-SULFOTRANSFERASE 4 ISOFORM X1"/>
    <property type="match status" value="1"/>
</dbReference>
<organism evidence="10 11">
    <name type="scientific">Hymenochirus boettgeri</name>
    <name type="common">Congo dwarf clawed frog</name>
    <dbReference type="NCBI Taxonomy" id="247094"/>
    <lineage>
        <taxon>Eukaryota</taxon>
        <taxon>Metazoa</taxon>
        <taxon>Chordata</taxon>
        <taxon>Craniata</taxon>
        <taxon>Vertebrata</taxon>
        <taxon>Euteleostomi</taxon>
        <taxon>Amphibia</taxon>
        <taxon>Batrachia</taxon>
        <taxon>Anura</taxon>
        <taxon>Pipoidea</taxon>
        <taxon>Pipidae</taxon>
        <taxon>Pipinae</taxon>
        <taxon>Hymenochirus</taxon>
    </lineage>
</organism>
<accession>A0A8T2IEI7</accession>
<dbReference type="PANTHER" id="PTHR14647">
    <property type="entry name" value="GALACTOSE-3-O-SULFOTRANSFERASE"/>
    <property type="match status" value="1"/>
</dbReference>
<keyword evidence="4" id="KW-0812">Transmembrane</keyword>
<keyword evidence="8" id="KW-0472">Membrane</keyword>
<dbReference type="Gene3D" id="3.40.50.300">
    <property type="entry name" value="P-loop containing nucleotide triphosphate hydrolases"/>
    <property type="match status" value="1"/>
</dbReference>
<comment type="similarity">
    <text evidence="2">Belongs to the galactose-3-O-sulfotransferase family.</text>
</comment>
<sequence length="346" mass="41184">MFLKTHKTAGSTVLNILNRYADRKSLRFALPYNYHFNCPSYFHSSYVRGYNDFDKPHYDIMGHHMRFNLKEVKKIMPPDSFYFTIFRDPAKLAESSFYYCRNDFPAFQKAPNLKAFISNPDYYYQQNKTLNFLAKNPTWFDLGLKHGVPFTENMAREGVRIVEESFNLVLLADYFDESMILLKEELCWELDDVVTFKLNARVNFTHLEANEVERLRSWNDLDWYLYVYFNQTFWDKVERFGRKKMNVEVMKLRRRRQQLSKLCLGKQTPVEADKIYEKSIKPYQPMTVKINGWVVKRNLKPSVRAQCLRIVTPELQYIELLAARQFSEDVQCPVGKSNMKQMKNAS</sequence>
<dbReference type="OrthoDB" id="514299at2759"/>
<proteinExistence type="inferred from homology"/>
<dbReference type="Proteomes" id="UP000812440">
    <property type="component" value="Unassembled WGS sequence"/>
</dbReference>
<evidence type="ECO:0000256" key="4">
    <source>
        <dbReference type="ARBA" id="ARBA00022692"/>
    </source>
</evidence>
<comment type="caution">
    <text evidence="10">The sequence shown here is derived from an EMBL/GenBank/DDBJ whole genome shotgun (WGS) entry which is preliminary data.</text>
</comment>
<dbReference type="SUPFAM" id="SSF52540">
    <property type="entry name" value="P-loop containing nucleoside triphosphate hydrolases"/>
    <property type="match status" value="1"/>
</dbReference>
<comment type="subcellular location">
    <subcellularLocation>
        <location evidence="1">Golgi apparatus membrane</location>
        <topology evidence="1">Single-pass type II membrane protein</topology>
    </subcellularLocation>
</comment>
<dbReference type="GO" id="GO:0000139">
    <property type="term" value="C:Golgi membrane"/>
    <property type="evidence" value="ECO:0007669"/>
    <property type="project" value="UniProtKB-SubCell"/>
</dbReference>
<dbReference type="InterPro" id="IPR009729">
    <property type="entry name" value="Gal-3-0_sulfotransfrase"/>
</dbReference>
<name>A0A8T2IEI7_9PIPI</name>
<evidence type="ECO:0000256" key="7">
    <source>
        <dbReference type="ARBA" id="ARBA00023034"/>
    </source>
</evidence>
<evidence type="ECO:0000256" key="6">
    <source>
        <dbReference type="ARBA" id="ARBA00022989"/>
    </source>
</evidence>
<keyword evidence="11" id="KW-1185">Reference proteome</keyword>
<evidence type="ECO:0000256" key="2">
    <source>
        <dbReference type="ARBA" id="ARBA00008124"/>
    </source>
</evidence>
<evidence type="ECO:0000256" key="8">
    <source>
        <dbReference type="ARBA" id="ARBA00023136"/>
    </source>
</evidence>
<dbReference type="InterPro" id="IPR027417">
    <property type="entry name" value="P-loop_NTPase"/>
</dbReference>
<reference evidence="10" key="1">
    <citation type="thesis" date="2020" institute="ProQuest LLC" country="789 East Eisenhower Parkway, Ann Arbor, MI, USA">
        <title>Comparative Genomics and Chromosome Evolution.</title>
        <authorList>
            <person name="Mudd A.B."/>
        </authorList>
    </citation>
    <scope>NUCLEOTIDE SEQUENCE</scope>
    <source>
        <strain evidence="10">Female2</strain>
        <tissue evidence="10">Blood</tissue>
    </source>
</reference>
<keyword evidence="6" id="KW-1133">Transmembrane helix</keyword>
<gene>
    <name evidence="10" type="ORF">GDO86_018449</name>
</gene>
<dbReference type="Pfam" id="PF06990">
    <property type="entry name" value="Gal-3-0_sulfotr"/>
    <property type="match status" value="1"/>
</dbReference>
<dbReference type="GO" id="GO:0001733">
    <property type="term" value="F:galactosylceramide sulfotransferase activity"/>
    <property type="evidence" value="ECO:0007669"/>
    <property type="project" value="InterPro"/>
</dbReference>
<dbReference type="AlphaFoldDB" id="A0A8T2IEI7"/>
<evidence type="ECO:0000256" key="9">
    <source>
        <dbReference type="ARBA" id="ARBA00023180"/>
    </source>
</evidence>
<evidence type="ECO:0008006" key="12">
    <source>
        <dbReference type="Google" id="ProtNLM"/>
    </source>
</evidence>
<evidence type="ECO:0000256" key="5">
    <source>
        <dbReference type="ARBA" id="ARBA00022968"/>
    </source>
</evidence>
<keyword evidence="9" id="KW-0325">Glycoprotein</keyword>
<evidence type="ECO:0000256" key="1">
    <source>
        <dbReference type="ARBA" id="ARBA00004323"/>
    </source>
</evidence>
<evidence type="ECO:0000313" key="10">
    <source>
        <dbReference type="EMBL" id="KAG8430117.1"/>
    </source>
</evidence>